<sequence>MERLLFSGVGSLLRSTPPAARGEGFGRAAPTGRSAPVRPFVFRVLGKGHRSSGRLRARVSGHSATAGPGTRLCGRQA</sequence>
<dbReference type="AlphaFoldDB" id="H1VYL7"/>
<dbReference type="HOGENOM" id="CLU_2637946_0_0_1"/>
<dbReference type="EMBL" id="CACQ02007648">
    <property type="protein sequence ID" value="CCF45329.1"/>
    <property type="molecule type" value="Genomic_DNA"/>
</dbReference>
<evidence type="ECO:0000256" key="1">
    <source>
        <dbReference type="SAM" id="MobiDB-lite"/>
    </source>
</evidence>
<gene>
    <name evidence="2" type="ORF">CH063_14452</name>
</gene>
<organism evidence="2 3">
    <name type="scientific">Colletotrichum higginsianum (strain IMI 349063)</name>
    <name type="common">Crucifer anthracnose fungus</name>
    <dbReference type="NCBI Taxonomy" id="759273"/>
    <lineage>
        <taxon>Eukaryota</taxon>
        <taxon>Fungi</taxon>
        <taxon>Dikarya</taxon>
        <taxon>Ascomycota</taxon>
        <taxon>Pezizomycotina</taxon>
        <taxon>Sordariomycetes</taxon>
        <taxon>Hypocreomycetidae</taxon>
        <taxon>Glomerellales</taxon>
        <taxon>Glomerellaceae</taxon>
        <taxon>Colletotrichum</taxon>
        <taxon>Colletotrichum destructivum species complex</taxon>
    </lineage>
</organism>
<protein>
    <submittedName>
        <fullName evidence="2">Uncharacterized protein</fullName>
    </submittedName>
</protein>
<proteinExistence type="predicted"/>
<feature type="region of interest" description="Disordered" evidence="1">
    <location>
        <begin position="53"/>
        <end position="77"/>
    </location>
</feature>
<name>H1VYL7_COLHI</name>
<dbReference type="Proteomes" id="UP000007174">
    <property type="component" value="Unassembled WGS sequence"/>
</dbReference>
<evidence type="ECO:0000313" key="3">
    <source>
        <dbReference type="Proteomes" id="UP000007174"/>
    </source>
</evidence>
<evidence type="ECO:0000313" key="2">
    <source>
        <dbReference type="EMBL" id="CCF45329.1"/>
    </source>
</evidence>
<accession>H1VYL7</accession>
<reference evidence="3" key="1">
    <citation type="journal article" date="2012" name="Nat. Genet.">
        <title>Lifestyle transitions in plant pathogenic Colletotrichum fungi deciphered by genome and transcriptome analyses.</title>
        <authorList>
            <person name="O'Connell R.J."/>
            <person name="Thon M.R."/>
            <person name="Hacquard S."/>
            <person name="Amyotte S.G."/>
            <person name="Kleemann J."/>
            <person name="Torres M.F."/>
            <person name="Damm U."/>
            <person name="Buiate E.A."/>
            <person name="Epstein L."/>
            <person name="Alkan N."/>
            <person name="Altmueller J."/>
            <person name="Alvarado-Balderrama L."/>
            <person name="Bauser C.A."/>
            <person name="Becker C."/>
            <person name="Birren B.W."/>
            <person name="Chen Z."/>
            <person name="Choi J."/>
            <person name="Crouch J.A."/>
            <person name="Duvick J.P."/>
            <person name="Farman M.A."/>
            <person name="Gan P."/>
            <person name="Heiman D."/>
            <person name="Henrissat B."/>
            <person name="Howard R.J."/>
            <person name="Kabbage M."/>
            <person name="Koch C."/>
            <person name="Kracher B."/>
            <person name="Kubo Y."/>
            <person name="Law A.D."/>
            <person name="Lebrun M.-H."/>
            <person name="Lee Y.-H."/>
            <person name="Miyara I."/>
            <person name="Moore N."/>
            <person name="Neumann U."/>
            <person name="Nordstroem K."/>
            <person name="Panaccione D.G."/>
            <person name="Panstruga R."/>
            <person name="Place M."/>
            <person name="Proctor R.H."/>
            <person name="Prusky D."/>
            <person name="Rech G."/>
            <person name="Reinhardt R."/>
            <person name="Rollins J.A."/>
            <person name="Rounsley S."/>
            <person name="Schardl C.L."/>
            <person name="Schwartz D.C."/>
            <person name="Shenoy N."/>
            <person name="Shirasu K."/>
            <person name="Sikhakolli U.R."/>
            <person name="Stueber K."/>
            <person name="Sukno S.A."/>
            <person name="Sweigard J.A."/>
            <person name="Takano Y."/>
            <person name="Takahara H."/>
            <person name="Trail F."/>
            <person name="van der Does H.C."/>
            <person name="Voll L.M."/>
            <person name="Will I."/>
            <person name="Young S."/>
            <person name="Zeng Q."/>
            <person name="Zhang J."/>
            <person name="Zhou S."/>
            <person name="Dickman M.B."/>
            <person name="Schulze-Lefert P."/>
            <person name="Ver Loren van Themaat E."/>
            <person name="Ma L.-J."/>
            <person name="Vaillancourt L.J."/>
        </authorList>
    </citation>
    <scope>NUCLEOTIDE SEQUENCE [LARGE SCALE GENOMIC DNA]</scope>
    <source>
        <strain evidence="3">IMI 349063</strain>
    </source>
</reference>